<keyword evidence="2" id="KW-0808">Transferase</keyword>
<organism evidence="2">
    <name type="scientific">Candidatus Methanophagaceae archaeon ANME-1 ERB6</name>
    <dbReference type="NCBI Taxonomy" id="2759912"/>
    <lineage>
        <taxon>Archaea</taxon>
        <taxon>Methanobacteriati</taxon>
        <taxon>Methanobacteriota</taxon>
        <taxon>Stenosarchaea group</taxon>
        <taxon>Methanomicrobia</taxon>
        <taxon>Candidatus Methanophagales</taxon>
        <taxon>Candidatus Methanophagaceae</taxon>
    </lineage>
</organism>
<accession>A0A7G9YUA5</accession>
<dbReference type="EMBL" id="MT631473">
    <property type="protein sequence ID" value="QNO51589.1"/>
    <property type="molecule type" value="Genomic_DNA"/>
</dbReference>
<name>A0A7G9YUA5_9EURY</name>
<dbReference type="InterPro" id="IPR029063">
    <property type="entry name" value="SAM-dependent_MTases_sf"/>
</dbReference>
<dbReference type="GO" id="GO:0032259">
    <property type="term" value="P:methylation"/>
    <property type="evidence" value="ECO:0007669"/>
    <property type="project" value="UniProtKB-KW"/>
</dbReference>
<reference evidence="2" key="1">
    <citation type="submission" date="2020-06" db="EMBL/GenBank/DDBJ databases">
        <title>Unique genomic features of the anaerobic methanotrophic archaea.</title>
        <authorList>
            <person name="Chadwick G.L."/>
            <person name="Skennerton C.T."/>
            <person name="Laso-Perez R."/>
            <person name="Leu A.O."/>
            <person name="Speth D.R."/>
            <person name="Yu H."/>
            <person name="Morgan-Lang C."/>
            <person name="Hatzenpichler R."/>
            <person name="Goudeau D."/>
            <person name="Malmstrom R."/>
            <person name="Brazelton W.J."/>
            <person name="Woyke T."/>
            <person name="Hallam S.J."/>
            <person name="Tyson G.W."/>
            <person name="Wegener G."/>
            <person name="Boetius A."/>
            <person name="Orphan V."/>
        </authorList>
    </citation>
    <scope>NUCLEOTIDE SEQUENCE</scope>
</reference>
<dbReference type="Gene3D" id="3.40.50.150">
    <property type="entry name" value="Vaccinia Virus protein VP39"/>
    <property type="match status" value="1"/>
</dbReference>
<gene>
    <name evidence="2" type="primary">COQ5_2</name>
    <name evidence="2" type="ORF">FJOHDBIG_00038</name>
</gene>
<feature type="domain" description="Methyltransferase" evidence="1">
    <location>
        <begin position="21"/>
        <end position="158"/>
    </location>
</feature>
<dbReference type="EC" id="2.1.1.163" evidence="2"/>
<dbReference type="PANTHER" id="PTHR45128:SF1">
    <property type="entry name" value="S-ADENOSYLMETHIONINE-DEPENDENT METHYLTRANSFERASE RV2258C"/>
    <property type="match status" value="1"/>
</dbReference>
<dbReference type="InterPro" id="IPR025714">
    <property type="entry name" value="Methyltranfer_dom"/>
</dbReference>
<dbReference type="SUPFAM" id="SSF53335">
    <property type="entry name" value="S-adenosyl-L-methionine-dependent methyltransferases"/>
    <property type="match status" value="1"/>
</dbReference>
<dbReference type="Pfam" id="PF13847">
    <property type="entry name" value="Methyltransf_31"/>
    <property type="match status" value="1"/>
</dbReference>
<dbReference type="GO" id="GO:0043770">
    <property type="term" value="F:demethylmenaquinone methyltransferase activity"/>
    <property type="evidence" value="ECO:0007669"/>
    <property type="project" value="UniProtKB-EC"/>
</dbReference>
<protein>
    <submittedName>
        <fullName evidence="2">2-methoxy-6-polyprenyl-1,4-benzoquinol methylase, mitochondrial</fullName>
        <ecNumber evidence="2">2.1.1.163</ecNumber>
    </submittedName>
</protein>
<dbReference type="CDD" id="cd02440">
    <property type="entry name" value="AdoMet_MTases"/>
    <property type="match status" value="1"/>
</dbReference>
<proteinExistence type="predicted"/>
<dbReference type="InterPro" id="IPR053173">
    <property type="entry name" value="SAM-binding_MTase"/>
</dbReference>
<keyword evidence="2" id="KW-0489">Methyltransferase</keyword>
<dbReference type="PANTHER" id="PTHR45128">
    <property type="entry name" value="METHYLTRANSFERASE TYPE 11"/>
    <property type="match status" value="1"/>
</dbReference>
<evidence type="ECO:0000259" key="1">
    <source>
        <dbReference type="Pfam" id="PF13847"/>
    </source>
</evidence>
<sequence length="179" mass="20575">MKIKMDIEAHALEILEKVGIKRGKTVLDFGCGSGTYTIPAAKIVGKEGKVYALDKDKKVLDELMQKAESAGLGNIKRIDASGELKIPLADESVDTVLLYDVFHSYYFSQVADRRKLLEEVYRVSKRDAIISVWPKHMESEAKEEIENANFYLQREYFWTLIHDNEDIEKGKVLNFRKRM</sequence>
<dbReference type="AlphaFoldDB" id="A0A7G9YUA5"/>
<evidence type="ECO:0000313" key="2">
    <source>
        <dbReference type="EMBL" id="QNO51589.1"/>
    </source>
</evidence>